<dbReference type="Proteomes" id="UP001196338">
    <property type="component" value="Unassembled WGS sequence"/>
</dbReference>
<keyword evidence="1 3" id="KW-0456">Lyase</keyword>
<sequence>MSVCQTPIIVALDYPTRDAALKLADQLDPKLCRVKVGKELFTSCAAEIVG</sequence>
<dbReference type="Pfam" id="PF00215">
    <property type="entry name" value="OMPdecase"/>
    <property type="match status" value="1"/>
</dbReference>
<comment type="caution">
    <text evidence="3">The sequence shown here is derived from an EMBL/GenBank/DDBJ whole genome shotgun (WGS) entry which is preliminary data.</text>
</comment>
<reference evidence="3" key="2">
    <citation type="submission" date="2023-08" db="EMBL/GenBank/DDBJ databases">
        <title>Vibrio cholerae Outbreaks in Tanzania Exemplify Founder Flush: Simultaneous Increases in Population Size and Genetic Diversity.</title>
        <authorList>
            <person name="Debes A.K."/>
            <person name="Mohammed A."/>
            <person name="Maseke I."/>
            <person name="Almeida M."/>
            <person name="Li S."/>
            <person name="Matimba H."/>
            <person name="Joachim A."/>
            <person name="Mizinduko M."/>
            <person name="Nyanga S."/>
            <person name="Kelly M."/>
            <person name="Kachwamba Y."/>
            <person name="Schaffer A.M."/>
            <person name="Nyanga A.S."/>
            <person name="Mghamba J."/>
            <person name="Mosha F.S."/>
            <person name="Sack D.A."/>
            <person name="Stine O.C."/>
        </authorList>
    </citation>
    <scope>NUCLEOTIDE SEQUENCE</scope>
    <source>
        <strain evidence="3">TDS0091212</strain>
    </source>
</reference>
<dbReference type="RefSeq" id="WP_213421858.1">
    <property type="nucleotide sequence ID" value="NZ_JAHBND010001220.1"/>
</dbReference>
<dbReference type="InterPro" id="IPR011060">
    <property type="entry name" value="RibuloseP-bd_barrel"/>
</dbReference>
<protein>
    <submittedName>
        <fullName evidence="3">Orotidine 5'-phosphate decarboxylase</fullName>
        <ecNumber evidence="3">4.1.1.23</ecNumber>
    </submittedName>
</protein>
<dbReference type="EMBL" id="JAHBND010001220">
    <property type="protein sequence ID" value="MBS7676303.1"/>
    <property type="molecule type" value="Genomic_DNA"/>
</dbReference>
<evidence type="ECO:0000256" key="1">
    <source>
        <dbReference type="ARBA" id="ARBA00023239"/>
    </source>
</evidence>
<feature type="non-terminal residue" evidence="3">
    <location>
        <position position="50"/>
    </location>
</feature>
<dbReference type="Gene3D" id="3.20.20.70">
    <property type="entry name" value="Aldolase class I"/>
    <property type="match status" value="1"/>
</dbReference>
<accession>A0AAW4L2Y2</accession>
<dbReference type="SUPFAM" id="SSF51366">
    <property type="entry name" value="Ribulose-phoshate binding barrel"/>
    <property type="match status" value="1"/>
</dbReference>
<dbReference type="GO" id="GO:0006207">
    <property type="term" value="P:'de novo' pyrimidine nucleobase biosynthetic process"/>
    <property type="evidence" value="ECO:0007669"/>
    <property type="project" value="InterPro"/>
</dbReference>
<feature type="domain" description="Orotidine 5'-phosphate decarboxylase" evidence="2">
    <location>
        <begin position="7"/>
        <end position="49"/>
    </location>
</feature>
<reference evidence="3" key="1">
    <citation type="submission" date="2021-05" db="EMBL/GenBank/DDBJ databases">
        <authorList>
            <person name="Stine C."/>
        </authorList>
    </citation>
    <scope>NUCLEOTIDE SEQUENCE</scope>
    <source>
        <strain evidence="3">TDS0091212</strain>
    </source>
</reference>
<dbReference type="InterPro" id="IPR013785">
    <property type="entry name" value="Aldolase_TIM"/>
</dbReference>
<evidence type="ECO:0000313" key="3">
    <source>
        <dbReference type="EMBL" id="MBS7676303.1"/>
    </source>
</evidence>
<evidence type="ECO:0000313" key="4">
    <source>
        <dbReference type="Proteomes" id="UP001196338"/>
    </source>
</evidence>
<dbReference type="AlphaFoldDB" id="A0AAW4L2Y2"/>
<organism evidence="3 4">
    <name type="scientific">Vibrio cholerae</name>
    <dbReference type="NCBI Taxonomy" id="666"/>
    <lineage>
        <taxon>Bacteria</taxon>
        <taxon>Pseudomonadati</taxon>
        <taxon>Pseudomonadota</taxon>
        <taxon>Gammaproteobacteria</taxon>
        <taxon>Vibrionales</taxon>
        <taxon>Vibrionaceae</taxon>
        <taxon>Vibrio</taxon>
    </lineage>
</organism>
<dbReference type="InterPro" id="IPR001754">
    <property type="entry name" value="OMPdeCOase_dom"/>
</dbReference>
<dbReference type="EC" id="4.1.1.23" evidence="3"/>
<proteinExistence type="predicted"/>
<evidence type="ECO:0000259" key="2">
    <source>
        <dbReference type="Pfam" id="PF00215"/>
    </source>
</evidence>
<gene>
    <name evidence="3" type="ORF">KIN13_23205</name>
</gene>
<name>A0AAW4L2Y2_VIBCL</name>
<dbReference type="GO" id="GO:0004590">
    <property type="term" value="F:orotidine-5'-phosphate decarboxylase activity"/>
    <property type="evidence" value="ECO:0007669"/>
    <property type="project" value="UniProtKB-EC"/>
</dbReference>